<dbReference type="InterPro" id="IPR015943">
    <property type="entry name" value="WD40/YVTN_repeat-like_dom_sf"/>
</dbReference>
<keyword evidence="2" id="KW-0677">Repeat</keyword>
<evidence type="ECO:0000256" key="4">
    <source>
        <dbReference type="PROSITE-ProRule" id="PRU00221"/>
    </source>
</evidence>
<feature type="non-terminal residue" evidence="5">
    <location>
        <position position="1"/>
    </location>
</feature>
<dbReference type="PROSITE" id="PS00678">
    <property type="entry name" value="WD_REPEATS_1"/>
    <property type="match status" value="1"/>
</dbReference>
<dbReference type="PANTHER" id="PTHR19872:SF9">
    <property type="entry name" value="UBIQUITIN-BINDING SDF UBIQUITIN LIGASE COMPLEX SUBUNIT"/>
    <property type="match status" value="1"/>
</dbReference>
<dbReference type="Proteomes" id="UP000676336">
    <property type="component" value="Unassembled WGS sequence"/>
</dbReference>
<name>A0A8S3BS82_9BILA</name>
<feature type="repeat" description="WD" evidence="4">
    <location>
        <begin position="19"/>
        <end position="58"/>
    </location>
</feature>
<evidence type="ECO:0000313" key="6">
    <source>
        <dbReference type="Proteomes" id="UP000676336"/>
    </source>
</evidence>
<dbReference type="InterPro" id="IPR019775">
    <property type="entry name" value="WD40_repeat_CS"/>
</dbReference>
<proteinExistence type="predicted"/>
<evidence type="ECO:0000256" key="2">
    <source>
        <dbReference type="ARBA" id="ARBA00022737"/>
    </source>
</evidence>
<gene>
    <name evidence="5" type="ORF">SMN809_LOCUS49263</name>
</gene>
<sequence>VWSISINQTWSKCACKLTLLGHTDTVRCLVVRDDICVSGSHDNSVKVWNLTNGLCLRTLV</sequence>
<evidence type="ECO:0000313" key="5">
    <source>
        <dbReference type="EMBL" id="CAF4848027.1"/>
    </source>
</evidence>
<reference evidence="5" key="1">
    <citation type="submission" date="2021-02" db="EMBL/GenBank/DDBJ databases">
        <authorList>
            <person name="Nowell W R."/>
        </authorList>
    </citation>
    <scope>NUCLEOTIDE SEQUENCE</scope>
</reference>
<dbReference type="PROSITE" id="PS50294">
    <property type="entry name" value="WD_REPEATS_REGION"/>
    <property type="match status" value="1"/>
</dbReference>
<keyword evidence="3" id="KW-0833">Ubl conjugation pathway</keyword>
<protein>
    <submittedName>
        <fullName evidence="5">Uncharacterized protein</fullName>
    </submittedName>
</protein>
<dbReference type="PROSITE" id="PS50082">
    <property type="entry name" value="WD_REPEATS_2"/>
    <property type="match status" value="1"/>
</dbReference>
<dbReference type="SMART" id="SM00320">
    <property type="entry name" value="WD40"/>
    <property type="match status" value="1"/>
</dbReference>
<dbReference type="InterPro" id="IPR051075">
    <property type="entry name" value="SCF_subunit_WD-repeat"/>
</dbReference>
<accession>A0A8S3BS82</accession>
<dbReference type="Gene3D" id="2.130.10.10">
    <property type="entry name" value="YVTN repeat-like/Quinoprotein amine dehydrogenase"/>
    <property type="match status" value="1"/>
</dbReference>
<comment type="caution">
    <text evidence="5">The sequence shown here is derived from an EMBL/GenBank/DDBJ whole genome shotgun (WGS) entry which is preliminary data.</text>
</comment>
<dbReference type="Pfam" id="PF00400">
    <property type="entry name" value="WD40"/>
    <property type="match status" value="1"/>
</dbReference>
<dbReference type="EMBL" id="CAJOBI010160213">
    <property type="protein sequence ID" value="CAF4848027.1"/>
    <property type="molecule type" value="Genomic_DNA"/>
</dbReference>
<dbReference type="SUPFAM" id="SSF50978">
    <property type="entry name" value="WD40 repeat-like"/>
    <property type="match status" value="1"/>
</dbReference>
<dbReference type="AlphaFoldDB" id="A0A8S3BS82"/>
<organism evidence="5 6">
    <name type="scientific">Rotaria magnacalcarata</name>
    <dbReference type="NCBI Taxonomy" id="392030"/>
    <lineage>
        <taxon>Eukaryota</taxon>
        <taxon>Metazoa</taxon>
        <taxon>Spiralia</taxon>
        <taxon>Gnathifera</taxon>
        <taxon>Rotifera</taxon>
        <taxon>Eurotatoria</taxon>
        <taxon>Bdelloidea</taxon>
        <taxon>Philodinida</taxon>
        <taxon>Philodinidae</taxon>
        <taxon>Rotaria</taxon>
    </lineage>
</organism>
<dbReference type="PANTHER" id="PTHR19872">
    <property type="entry name" value="UBIQUITIN LIGASE SPECIFICITY FACTOR/HREP PROTEIN"/>
    <property type="match status" value="1"/>
</dbReference>
<keyword evidence="1 4" id="KW-0853">WD repeat</keyword>
<feature type="non-terminal residue" evidence="5">
    <location>
        <position position="60"/>
    </location>
</feature>
<evidence type="ECO:0000256" key="1">
    <source>
        <dbReference type="ARBA" id="ARBA00022574"/>
    </source>
</evidence>
<evidence type="ECO:0000256" key="3">
    <source>
        <dbReference type="ARBA" id="ARBA00022786"/>
    </source>
</evidence>
<dbReference type="InterPro" id="IPR036322">
    <property type="entry name" value="WD40_repeat_dom_sf"/>
</dbReference>
<dbReference type="InterPro" id="IPR001680">
    <property type="entry name" value="WD40_rpt"/>
</dbReference>